<dbReference type="EMBL" id="MN079139">
    <property type="protein sequence ID" value="QEA06377.1"/>
    <property type="molecule type" value="Genomic_DNA"/>
</dbReference>
<keyword evidence="2 4" id="KW-0012">Acyltransferase</keyword>
<proteinExistence type="predicted"/>
<dbReference type="PANTHER" id="PTHR43877:SF1">
    <property type="entry name" value="ACETYLTRANSFERASE"/>
    <property type="match status" value="1"/>
</dbReference>
<dbReference type="EC" id="2.3.1.-" evidence="4"/>
<evidence type="ECO:0000256" key="2">
    <source>
        <dbReference type="ARBA" id="ARBA00023315"/>
    </source>
</evidence>
<dbReference type="SUPFAM" id="SSF55729">
    <property type="entry name" value="Acyl-CoA N-acyltransferases (Nat)"/>
    <property type="match status" value="1"/>
</dbReference>
<sequence>MTTEPFTVSDGDWSAVHALAAPLRRTVFIEEQDVPEALEWDDLDAPSRHVVAVDAGGRCIATARLTPDDHIGRMAVAAAWRGHGVGRAVLEYTISLARSRGAAEVVLAAQLTAGPFYERMGFVAYGGVFDDAGIPHRMMRRRLDGTA</sequence>
<keyword evidence="1 4" id="KW-0808">Transferase</keyword>
<dbReference type="InterPro" id="IPR016181">
    <property type="entry name" value="Acyl_CoA_acyltransferase"/>
</dbReference>
<protein>
    <submittedName>
        <fullName evidence="4">Acetyltransferase</fullName>
        <ecNumber evidence="4">2.3.1.-</ecNumber>
    </submittedName>
</protein>
<dbReference type="CDD" id="cd04301">
    <property type="entry name" value="NAT_SF"/>
    <property type="match status" value="1"/>
</dbReference>
<dbReference type="PROSITE" id="PS51186">
    <property type="entry name" value="GNAT"/>
    <property type="match status" value="1"/>
</dbReference>
<gene>
    <name evidence="4" type="ORF">KBTEX_02712</name>
</gene>
<evidence type="ECO:0000256" key="1">
    <source>
        <dbReference type="ARBA" id="ARBA00022679"/>
    </source>
</evidence>
<name>A0A5B8RI01_9ZZZZ</name>
<dbReference type="AlphaFoldDB" id="A0A5B8RI01"/>
<dbReference type="InterPro" id="IPR050832">
    <property type="entry name" value="Bact_Acetyltransf"/>
</dbReference>
<dbReference type="Gene3D" id="3.40.630.30">
    <property type="match status" value="1"/>
</dbReference>
<evidence type="ECO:0000259" key="3">
    <source>
        <dbReference type="PROSITE" id="PS51186"/>
    </source>
</evidence>
<dbReference type="PANTHER" id="PTHR43877">
    <property type="entry name" value="AMINOALKYLPHOSPHONATE N-ACETYLTRANSFERASE-RELATED-RELATED"/>
    <property type="match status" value="1"/>
</dbReference>
<organism evidence="4">
    <name type="scientific">uncultured organism</name>
    <dbReference type="NCBI Taxonomy" id="155900"/>
    <lineage>
        <taxon>unclassified sequences</taxon>
        <taxon>environmental samples</taxon>
    </lineage>
</organism>
<accession>A0A5B8RI01</accession>
<dbReference type="GO" id="GO:0016747">
    <property type="term" value="F:acyltransferase activity, transferring groups other than amino-acyl groups"/>
    <property type="evidence" value="ECO:0007669"/>
    <property type="project" value="InterPro"/>
</dbReference>
<reference evidence="4" key="1">
    <citation type="submission" date="2019-06" db="EMBL/GenBank/DDBJ databases">
        <authorList>
            <person name="Murdoch R.W."/>
            <person name="Fathepure B."/>
        </authorList>
    </citation>
    <scope>NUCLEOTIDE SEQUENCE</scope>
</reference>
<feature type="domain" description="N-acetyltransferase" evidence="3">
    <location>
        <begin position="1"/>
        <end position="144"/>
    </location>
</feature>
<dbReference type="Pfam" id="PF13673">
    <property type="entry name" value="Acetyltransf_10"/>
    <property type="match status" value="1"/>
</dbReference>
<dbReference type="InterPro" id="IPR000182">
    <property type="entry name" value="GNAT_dom"/>
</dbReference>
<evidence type="ECO:0000313" key="4">
    <source>
        <dbReference type="EMBL" id="QEA06377.1"/>
    </source>
</evidence>